<reference evidence="5 6" key="1">
    <citation type="submission" date="2016-11" db="EMBL/GenBank/DDBJ databases">
        <authorList>
            <person name="Jaros S."/>
            <person name="Januszkiewicz K."/>
            <person name="Wedrychowicz H."/>
        </authorList>
    </citation>
    <scope>NUCLEOTIDE SEQUENCE [LARGE SCALE GENOMIC DNA]</scope>
    <source>
        <strain evidence="5 6">DSM 24787</strain>
    </source>
</reference>
<evidence type="ECO:0000256" key="2">
    <source>
        <dbReference type="ARBA" id="ARBA00023125"/>
    </source>
</evidence>
<dbReference type="InterPro" id="IPR036388">
    <property type="entry name" value="WH-like_DNA-bd_sf"/>
</dbReference>
<dbReference type="PROSITE" id="PS51118">
    <property type="entry name" value="HTH_HXLR"/>
    <property type="match status" value="1"/>
</dbReference>
<dbReference type="Proteomes" id="UP000185003">
    <property type="component" value="Unassembled WGS sequence"/>
</dbReference>
<evidence type="ECO:0000256" key="3">
    <source>
        <dbReference type="ARBA" id="ARBA00023163"/>
    </source>
</evidence>
<accession>A0A1N6GZD8</accession>
<dbReference type="InterPro" id="IPR002577">
    <property type="entry name" value="HTH_HxlR"/>
</dbReference>
<sequence>MYVKKLPESLEYGVNMTIKVLGGKWKACLLDSIHSGIRRPSDLHRSIPEAPARVLNQQLKVLEELHIIYKKIYPEVPPKVEYYLTEWGTSLLPVIMQMESWGNNYFEKSTENSLLRK</sequence>
<keyword evidence="1" id="KW-0805">Transcription regulation</keyword>
<evidence type="ECO:0000313" key="6">
    <source>
        <dbReference type="Proteomes" id="UP000185003"/>
    </source>
</evidence>
<gene>
    <name evidence="5" type="ORF">SAMN04488055_3072</name>
</gene>
<evidence type="ECO:0000259" key="4">
    <source>
        <dbReference type="PROSITE" id="PS51118"/>
    </source>
</evidence>
<dbReference type="STRING" id="536979.SAMN04488055_3072"/>
<evidence type="ECO:0000313" key="5">
    <source>
        <dbReference type="EMBL" id="SIO12745.1"/>
    </source>
</evidence>
<dbReference type="SUPFAM" id="SSF46785">
    <property type="entry name" value="Winged helix' DNA-binding domain"/>
    <property type="match status" value="1"/>
</dbReference>
<evidence type="ECO:0000256" key="1">
    <source>
        <dbReference type="ARBA" id="ARBA00023015"/>
    </source>
</evidence>
<proteinExistence type="predicted"/>
<dbReference type="RefSeq" id="WP_074240064.1">
    <property type="nucleotide sequence ID" value="NZ_FSRA01000001.1"/>
</dbReference>
<name>A0A1N6GZD8_9BACT</name>
<keyword evidence="3" id="KW-0804">Transcription</keyword>
<dbReference type="OrthoDB" id="8231503at2"/>
<feature type="domain" description="HTH hxlR-type" evidence="4">
    <location>
        <begin position="6"/>
        <end position="110"/>
    </location>
</feature>
<organism evidence="5 6">
    <name type="scientific">Chitinophaga niabensis</name>
    <dbReference type="NCBI Taxonomy" id="536979"/>
    <lineage>
        <taxon>Bacteria</taxon>
        <taxon>Pseudomonadati</taxon>
        <taxon>Bacteroidota</taxon>
        <taxon>Chitinophagia</taxon>
        <taxon>Chitinophagales</taxon>
        <taxon>Chitinophagaceae</taxon>
        <taxon>Chitinophaga</taxon>
    </lineage>
</organism>
<keyword evidence="2 5" id="KW-0238">DNA-binding</keyword>
<dbReference type="Gene3D" id="1.10.10.10">
    <property type="entry name" value="Winged helix-like DNA-binding domain superfamily/Winged helix DNA-binding domain"/>
    <property type="match status" value="1"/>
</dbReference>
<dbReference type="AlphaFoldDB" id="A0A1N6GZD8"/>
<dbReference type="GO" id="GO:0003677">
    <property type="term" value="F:DNA binding"/>
    <property type="evidence" value="ECO:0007669"/>
    <property type="project" value="UniProtKB-KW"/>
</dbReference>
<protein>
    <submittedName>
        <fullName evidence="5">DNA-binding transcriptional regulator, HxlR family</fullName>
    </submittedName>
</protein>
<dbReference type="PANTHER" id="PTHR33204">
    <property type="entry name" value="TRANSCRIPTIONAL REGULATOR, MARR FAMILY"/>
    <property type="match status" value="1"/>
</dbReference>
<keyword evidence="6" id="KW-1185">Reference proteome</keyword>
<dbReference type="EMBL" id="FSRA01000001">
    <property type="protein sequence ID" value="SIO12745.1"/>
    <property type="molecule type" value="Genomic_DNA"/>
</dbReference>
<dbReference type="InterPro" id="IPR036390">
    <property type="entry name" value="WH_DNA-bd_sf"/>
</dbReference>
<dbReference type="PANTHER" id="PTHR33204:SF29">
    <property type="entry name" value="TRANSCRIPTIONAL REGULATOR"/>
    <property type="match status" value="1"/>
</dbReference>
<dbReference type="Pfam" id="PF01638">
    <property type="entry name" value="HxlR"/>
    <property type="match status" value="1"/>
</dbReference>